<gene>
    <name evidence="1" type="ORF">PENTCL1PPCAC_24370</name>
</gene>
<feature type="non-terminal residue" evidence="1">
    <location>
        <position position="1"/>
    </location>
</feature>
<dbReference type="GO" id="GO:0019825">
    <property type="term" value="F:oxygen binding"/>
    <property type="evidence" value="ECO:0007669"/>
    <property type="project" value="InterPro"/>
</dbReference>
<dbReference type="InterPro" id="IPR012292">
    <property type="entry name" value="Globin/Proto"/>
</dbReference>
<evidence type="ECO:0000313" key="2">
    <source>
        <dbReference type="Proteomes" id="UP001432027"/>
    </source>
</evidence>
<dbReference type="Proteomes" id="UP001432027">
    <property type="component" value="Unassembled WGS sequence"/>
</dbReference>
<proteinExistence type="predicted"/>
<dbReference type="AlphaFoldDB" id="A0AAV5U6T1"/>
<sequence>QALGARHIDFVGKGFNAAFWDIFMACLRDSLHESMKSFDSGGDEDIEDSFEKAFAWVIYNMRLGFHDRKKKESEMRTKPVIEDLREQTELALPLPTSE</sequence>
<reference evidence="1" key="1">
    <citation type="submission" date="2023-10" db="EMBL/GenBank/DDBJ databases">
        <title>Genome assembly of Pristionchus species.</title>
        <authorList>
            <person name="Yoshida K."/>
            <person name="Sommer R.J."/>
        </authorList>
    </citation>
    <scope>NUCLEOTIDE SEQUENCE</scope>
    <source>
        <strain evidence="1">RS0144</strain>
    </source>
</reference>
<name>A0AAV5U6T1_9BILA</name>
<dbReference type="EMBL" id="BTSX01000005">
    <property type="protein sequence ID" value="GMT02196.1"/>
    <property type="molecule type" value="Genomic_DNA"/>
</dbReference>
<dbReference type="Gene3D" id="1.10.490.10">
    <property type="entry name" value="Globins"/>
    <property type="match status" value="1"/>
</dbReference>
<evidence type="ECO:0000313" key="1">
    <source>
        <dbReference type="EMBL" id="GMT02196.1"/>
    </source>
</evidence>
<accession>A0AAV5U6T1</accession>
<comment type="caution">
    <text evidence="1">The sequence shown here is derived from an EMBL/GenBank/DDBJ whole genome shotgun (WGS) entry which is preliminary data.</text>
</comment>
<protein>
    <recommendedName>
        <fullName evidence="3">Cytochrome P450</fullName>
    </recommendedName>
</protein>
<dbReference type="GO" id="GO:0020037">
    <property type="term" value="F:heme binding"/>
    <property type="evidence" value="ECO:0007669"/>
    <property type="project" value="InterPro"/>
</dbReference>
<keyword evidence="2" id="KW-1185">Reference proteome</keyword>
<evidence type="ECO:0008006" key="3">
    <source>
        <dbReference type="Google" id="ProtNLM"/>
    </source>
</evidence>
<organism evidence="1 2">
    <name type="scientific">Pristionchus entomophagus</name>
    <dbReference type="NCBI Taxonomy" id="358040"/>
    <lineage>
        <taxon>Eukaryota</taxon>
        <taxon>Metazoa</taxon>
        <taxon>Ecdysozoa</taxon>
        <taxon>Nematoda</taxon>
        <taxon>Chromadorea</taxon>
        <taxon>Rhabditida</taxon>
        <taxon>Rhabditina</taxon>
        <taxon>Diplogasteromorpha</taxon>
        <taxon>Diplogasteroidea</taxon>
        <taxon>Neodiplogasteridae</taxon>
        <taxon>Pristionchus</taxon>
    </lineage>
</organism>